<keyword evidence="1" id="KW-0472">Membrane</keyword>
<accession>A0ABU0NHG0</accession>
<dbReference type="Proteomes" id="UP001230654">
    <property type="component" value="Unassembled WGS sequence"/>
</dbReference>
<keyword evidence="1" id="KW-0812">Transmembrane</keyword>
<feature type="transmembrane region" description="Helical" evidence="1">
    <location>
        <begin position="20"/>
        <end position="40"/>
    </location>
</feature>
<gene>
    <name evidence="2" type="ORF">QF030_000245</name>
</gene>
<sequence>MTVPTGRAAAHLPSLFRYRVLCGLLVATDSVITLFPPLYWNVDGPAAALIYVIGGSALVAASIPALYLLGARCGRDRWESM</sequence>
<name>A0ABU0NHG0_STRRH</name>
<keyword evidence="1" id="KW-1133">Transmembrane helix</keyword>
<evidence type="ECO:0000256" key="1">
    <source>
        <dbReference type="SAM" id="Phobius"/>
    </source>
</evidence>
<dbReference type="RefSeq" id="WP_307160744.1">
    <property type="nucleotide sequence ID" value="NZ_JAUSWV010000001.1"/>
</dbReference>
<dbReference type="EMBL" id="JAUSWV010000001">
    <property type="protein sequence ID" value="MDQ0578067.1"/>
    <property type="molecule type" value="Genomic_DNA"/>
</dbReference>
<evidence type="ECO:0000313" key="3">
    <source>
        <dbReference type="Proteomes" id="UP001230654"/>
    </source>
</evidence>
<evidence type="ECO:0000313" key="2">
    <source>
        <dbReference type="EMBL" id="MDQ0578067.1"/>
    </source>
</evidence>
<organism evidence="2 3">
    <name type="scientific">Streptomyces rishiriensis</name>
    <dbReference type="NCBI Taxonomy" id="68264"/>
    <lineage>
        <taxon>Bacteria</taxon>
        <taxon>Bacillati</taxon>
        <taxon>Actinomycetota</taxon>
        <taxon>Actinomycetes</taxon>
        <taxon>Kitasatosporales</taxon>
        <taxon>Streptomycetaceae</taxon>
        <taxon>Streptomyces</taxon>
    </lineage>
</organism>
<comment type="caution">
    <text evidence="2">The sequence shown here is derived from an EMBL/GenBank/DDBJ whole genome shotgun (WGS) entry which is preliminary data.</text>
</comment>
<keyword evidence="3" id="KW-1185">Reference proteome</keyword>
<reference evidence="2 3" key="1">
    <citation type="submission" date="2023-07" db="EMBL/GenBank/DDBJ databases">
        <title>Comparative genomics of wheat-associated soil bacteria to identify genetic determinants of phenazine resistance.</title>
        <authorList>
            <person name="Mouncey N."/>
        </authorList>
    </citation>
    <scope>NUCLEOTIDE SEQUENCE [LARGE SCALE GENOMIC DNA]</scope>
    <source>
        <strain evidence="2 3">B2I6</strain>
    </source>
</reference>
<evidence type="ECO:0008006" key="4">
    <source>
        <dbReference type="Google" id="ProtNLM"/>
    </source>
</evidence>
<proteinExistence type="predicted"/>
<protein>
    <recommendedName>
        <fullName evidence="4">MFS transporter</fullName>
    </recommendedName>
</protein>
<feature type="transmembrane region" description="Helical" evidence="1">
    <location>
        <begin position="46"/>
        <end position="69"/>
    </location>
</feature>